<dbReference type="PANTHER" id="PTHR11803:SF58">
    <property type="entry name" value="PROTEIN HMF1-RELATED"/>
    <property type="match status" value="1"/>
</dbReference>
<organism evidence="2 3">
    <name type="scientific">Umezawaea endophytica</name>
    <dbReference type="NCBI Taxonomy" id="1654476"/>
    <lineage>
        <taxon>Bacteria</taxon>
        <taxon>Bacillati</taxon>
        <taxon>Actinomycetota</taxon>
        <taxon>Actinomycetes</taxon>
        <taxon>Pseudonocardiales</taxon>
        <taxon>Pseudonocardiaceae</taxon>
        <taxon>Umezawaea</taxon>
    </lineage>
</organism>
<dbReference type="Gene3D" id="3.30.1330.40">
    <property type="entry name" value="RutC-like"/>
    <property type="match status" value="1"/>
</dbReference>
<dbReference type="Pfam" id="PF01042">
    <property type="entry name" value="Ribonuc_L-PSP"/>
    <property type="match status" value="1"/>
</dbReference>
<keyword evidence="3" id="KW-1185">Reference proteome</keyword>
<dbReference type="AlphaFoldDB" id="A0A9X2VJX2"/>
<dbReference type="PANTHER" id="PTHR11803">
    <property type="entry name" value="2-IMINOBUTANOATE/2-IMINOPROPANOATE DEAMINASE RIDA"/>
    <property type="match status" value="1"/>
</dbReference>
<dbReference type="InterPro" id="IPR035959">
    <property type="entry name" value="RutC-like_sf"/>
</dbReference>
<dbReference type="SUPFAM" id="SSF55298">
    <property type="entry name" value="YjgF-like"/>
    <property type="match status" value="1"/>
</dbReference>
<proteinExistence type="inferred from homology"/>
<accession>A0A9X2VJX2</accession>
<protein>
    <submittedName>
        <fullName evidence="2">RidA family protein</fullName>
    </submittedName>
</protein>
<evidence type="ECO:0000313" key="2">
    <source>
        <dbReference type="EMBL" id="MCS7478015.1"/>
    </source>
</evidence>
<dbReference type="InterPro" id="IPR006175">
    <property type="entry name" value="YjgF/YER057c/UK114"/>
</dbReference>
<evidence type="ECO:0000313" key="3">
    <source>
        <dbReference type="Proteomes" id="UP001141259"/>
    </source>
</evidence>
<dbReference type="CDD" id="cd00448">
    <property type="entry name" value="YjgF_YER057c_UK114_family"/>
    <property type="match status" value="1"/>
</dbReference>
<dbReference type="GO" id="GO:0019239">
    <property type="term" value="F:deaminase activity"/>
    <property type="evidence" value="ECO:0007669"/>
    <property type="project" value="TreeGrafter"/>
</dbReference>
<evidence type="ECO:0000256" key="1">
    <source>
        <dbReference type="ARBA" id="ARBA00010552"/>
    </source>
</evidence>
<comment type="similarity">
    <text evidence="1">Belongs to the RutC family.</text>
</comment>
<gene>
    <name evidence="2" type="ORF">NZH93_14225</name>
</gene>
<reference evidence="2" key="1">
    <citation type="submission" date="2022-08" db="EMBL/GenBank/DDBJ databases">
        <authorList>
            <person name="Tistechok S."/>
            <person name="Samborskyy M."/>
            <person name="Roman I."/>
        </authorList>
    </citation>
    <scope>NUCLEOTIDE SEQUENCE</scope>
    <source>
        <strain evidence="2">DSM 103496</strain>
    </source>
</reference>
<comment type="caution">
    <text evidence="2">The sequence shown here is derived from an EMBL/GenBank/DDBJ whole genome shotgun (WGS) entry which is preliminary data.</text>
</comment>
<sequence length="147" mass="15164">MAVHRLNPPTLATPVMNLYSQVTTSAPGDRLVAIAGQVALDTDGALVGAGDLAAQAEQAFRNLRAALEAAGGTPADLLKYTIHVVDSTPDLIQPVFDAMARAFGEVPLAASTWIGVAALGLPEWLIEVDGLAAIGPDPSPTTRRTTP</sequence>
<dbReference type="GO" id="GO:0005829">
    <property type="term" value="C:cytosol"/>
    <property type="evidence" value="ECO:0007669"/>
    <property type="project" value="TreeGrafter"/>
</dbReference>
<dbReference type="RefSeq" id="WP_259623515.1">
    <property type="nucleotide sequence ID" value="NZ_JANYMP010000005.1"/>
</dbReference>
<name>A0A9X2VJX2_9PSEU</name>
<dbReference type="EMBL" id="JANYMP010000005">
    <property type="protein sequence ID" value="MCS7478015.1"/>
    <property type="molecule type" value="Genomic_DNA"/>
</dbReference>
<dbReference type="Proteomes" id="UP001141259">
    <property type="component" value="Unassembled WGS sequence"/>
</dbReference>